<dbReference type="Pfam" id="PF12551">
    <property type="entry name" value="PHBC_N"/>
    <property type="match status" value="1"/>
</dbReference>
<evidence type="ECO:0000313" key="5">
    <source>
        <dbReference type="EMBL" id="NWJ48272.1"/>
    </source>
</evidence>
<dbReference type="RefSeq" id="WP_341470112.1">
    <property type="nucleotide sequence ID" value="NZ_CP128400.1"/>
</dbReference>
<dbReference type="EMBL" id="CP128400">
    <property type="protein sequence ID" value="WJW68207.1"/>
    <property type="molecule type" value="Genomic_DNA"/>
</dbReference>
<dbReference type="EMBL" id="JACATZ010000003">
    <property type="protein sequence ID" value="NWJ48272.1"/>
    <property type="molecule type" value="Genomic_DNA"/>
</dbReference>
<name>A0A8T7M8J1_9CHLR</name>
<feature type="domain" description="Poly-beta-hydroxybutyrate polymerase N-terminal" evidence="4">
    <location>
        <begin position="10"/>
        <end position="51"/>
    </location>
</feature>
<organism evidence="5 7">
    <name type="scientific">Candidatus Chlorohelix allophototropha</name>
    <dbReference type="NCBI Taxonomy" id="3003348"/>
    <lineage>
        <taxon>Bacteria</taxon>
        <taxon>Bacillati</taxon>
        <taxon>Chloroflexota</taxon>
        <taxon>Chloroflexia</taxon>
        <taxon>Candidatus Chloroheliales</taxon>
        <taxon>Candidatus Chloroheliaceae</taxon>
        <taxon>Candidatus Chlorohelix</taxon>
    </lineage>
</organism>
<dbReference type="PANTHER" id="PTHR36837:SF5">
    <property type="entry name" value="POLY-3-HYDROXYBUTYRATE SYNTHASE"/>
    <property type="match status" value="1"/>
</dbReference>
<evidence type="ECO:0000313" key="6">
    <source>
        <dbReference type="EMBL" id="WJW68207.1"/>
    </source>
</evidence>
<dbReference type="GO" id="GO:0016787">
    <property type="term" value="F:hydrolase activity"/>
    <property type="evidence" value="ECO:0007669"/>
    <property type="project" value="UniProtKB-KW"/>
</dbReference>
<dbReference type="InterPro" id="IPR029058">
    <property type="entry name" value="AB_hydrolase_fold"/>
</dbReference>
<protein>
    <submittedName>
        <fullName evidence="5">Alpha/beta fold hydrolase</fullName>
    </submittedName>
</protein>
<keyword evidence="8" id="KW-1185">Reference proteome</keyword>
<evidence type="ECO:0000313" key="7">
    <source>
        <dbReference type="Proteomes" id="UP000521676"/>
    </source>
</evidence>
<gene>
    <name evidence="5" type="ORF">HXX08_20645</name>
    <name evidence="6" type="ORF">OZ401_003812</name>
</gene>
<dbReference type="GO" id="GO:0016746">
    <property type="term" value="F:acyltransferase activity"/>
    <property type="evidence" value="ECO:0007669"/>
    <property type="project" value="UniProtKB-KW"/>
</dbReference>
<keyword evidence="5" id="KW-0378">Hydrolase</keyword>
<evidence type="ECO:0000256" key="1">
    <source>
        <dbReference type="ARBA" id="ARBA00022679"/>
    </source>
</evidence>
<sequence>MENTMKSSEAFSNIDRMVHAWAGRFNMGVPPAALMLAYLDWLVHLGTSPGKQAELLDNMQRNMQRLMLYASHSADPNAEPVIKPLPQDTRFNGAEWQKWPFNLYYQNFLMTEQWWHYATTGIPGVSRHNEDFLYFAARQLLDMVSPSNYVATNPEVLKATTLEGGANLVKGTSNFIEDWQRNIQGQKPAGAEKFKVGKNVAVTPGKVIYRNRLIELIQYSPTTDKVFAEPVLIVPACIMKYYILDLSPQNSLVKYLVDNGHTVFLISWKNPGAQDRDLGMEDYRTLGIMAALDVISAVVPDRKIHALGYCIGGTFLTIAASAMARDGDDRLQSVTLLAAQTDFTEAGELMLFIDESQVNYLEDIMWNQGYLDTKQMAGAFQLLRSNDLIWSRIINEYLLGHAEQLNDLMAWNADGTRLPYRMHSEYLRTLFLNNDLFEGRFKVGDRPIVLSDIRAPIFAVATSKDHVAPWRSVHKLMLPVDTDVTFVLTSGGHNSGIVSEPGHANRSYQISTRYSTDKYVDPDIWQAVTPVQKGSWWPTWQAWLAAHSSGKVEPPSIGSEGHYPAIAAAPGTYVLQQ</sequence>
<dbReference type="Gene3D" id="3.40.50.1820">
    <property type="entry name" value="alpha/beta hydrolase"/>
    <property type="match status" value="1"/>
</dbReference>
<dbReference type="Proteomes" id="UP000521676">
    <property type="component" value="Unassembled WGS sequence"/>
</dbReference>
<keyword evidence="2" id="KW-0012">Acyltransferase</keyword>
<dbReference type="SUPFAM" id="SSF53474">
    <property type="entry name" value="alpha/beta-Hydrolases"/>
    <property type="match status" value="1"/>
</dbReference>
<reference evidence="5 7" key="1">
    <citation type="submission" date="2020-06" db="EMBL/GenBank/DDBJ databases">
        <title>Anoxygenic phototrophic Chloroflexota member uses a Type I reaction center.</title>
        <authorList>
            <person name="Tsuji J.M."/>
            <person name="Shaw N.A."/>
            <person name="Nagashima S."/>
            <person name="Venkiteswaran J."/>
            <person name="Schiff S.L."/>
            <person name="Hanada S."/>
            <person name="Tank M."/>
            <person name="Neufeld J.D."/>
        </authorList>
    </citation>
    <scope>NUCLEOTIDE SEQUENCE [LARGE SCALE GENOMIC DNA]</scope>
    <source>
        <strain evidence="5">L227-S17</strain>
    </source>
</reference>
<proteinExistence type="predicted"/>
<dbReference type="Proteomes" id="UP001431572">
    <property type="component" value="Chromosome 2"/>
</dbReference>
<keyword evidence="1" id="KW-0808">Transferase</keyword>
<dbReference type="InterPro" id="IPR051321">
    <property type="entry name" value="PHA/PHB_synthase"/>
</dbReference>
<evidence type="ECO:0000259" key="3">
    <source>
        <dbReference type="Pfam" id="PF07167"/>
    </source>
</evidence>
<reference evidence="6" key="2">
    <citation type="journal article" date="2024" name="Nature">
        <title>Anoxygenic phototroph of the Chloroflexota uses a type I reaction centre.</title>
        <authorList>
            <person name="Tsuji J.M."/>
            <person name="Shaw N.A."/>
            <person name="Nagashima S."/>
            <person name="Venkiteswaran J.J."/>
            <person name="Schiff S.L."/>
            <person name="Watanabe T."/>
            <person name="Fukui M."/>
            <person name="Hanada S."/>
            <person name="Tank M."/>
            <person name="Neufeld J.D."/>
        </authorList>
    </citation>
    <scope>NUCLEOTIDE SEQUENCE</scope>
    <source>
        <strain evidence="6">L227-S17</strain>
    </source>
</reference>
<dbReference type="GO" id="GO:0042619">
    <property type="term" value="P:poly-hydroxybutyrate biosynthetic process"/>
    <property type="evidence" value="ECO:0007669"/>
    <property type="project" value="InterPro"/>
</dbReference>
<dbReference type="Pfam" id="PF07167">
    <property type="entry name" value="PhaC_N"/>
    <property type="match status" value="1"/>
</dbReference>
<dbReference type="AlphaFoldDB" id="A0A8T7M8J1"/>
<dbReference type="PANTHER" id="PTHR36837">
    <property type="entry name" value="POLY(3-HYDROXYALKANOATE) POLYMERASE SUBUNIT PHAC"/>
    <property type="match status" value="1"/>
</dbReference>
<evidence type="ECO:0000313" key="8">
    <source>
        <dbReference type="Proteomes" id="UP001431572"/>
    </source>
</evidence>
<evidence type="ECO:0000259" key="4">
    <source>
        <dbReference type="Pfam" id="PF12551"/>
    </source>
</evidence>
<feature type="domain" description="Poly-beta-hydroxybutyrate polymerase N-terminal" evidence="3">
    <location>
        <begin position="87"/>
        <end position="256"/>
    </location>
</feature>
<dbReference type="InterPro" id="IPR022211">
    <property type="entry name" value="PHBC_N"/>
</dbReference>
<dbReference type="InterPro" id="IPR010941">
    <property type="entry name" value="PhaC_N"/>
</dbReference>
<accession>A0A8T7M8J1</accession>
<evidence type="ECO:0000256" key="2">
    <source>
        <dbReference type="ARBA" id="ARBA00023315"/>
    </source>
</evidence>